<comment type="similarity">
    <text evidence="1">Belongs to the NmrA-type oxidoreductase family. Isoflavone reductase subfamily.</text>
</comment>
<dbReference type="GO" id="GO:0016491">
    <property type="term" value="F:oxidoreductase activity"/>
    <property type="evidence" value="ECO:0007669"/>
    <property type="project" value="UniProtKB-KW"/>
</dbReference>
<evidence type="ECO:0000313" key="4">
    <source>
        <dbReference type="EMBL" id="KAK0641798.1"/>
    </source>
</evidence>
<evidence type="ECO:0000256" key="2">
    <source>
        <dbReference type="ARBA" id="ARBA00022857"/>
    </source>
</evidence>
<keyword evidence="5" id="KW-1185">Reference proteome</keyword>
<dbReference type="Gene3D" id="3.90.25.10">
    <property type="entry name" value="UDP-galactose 4-epimerase, domain 1"/>
    <property type="match status" value="1"/>
</dbReference>
<comment type="caution">
    <text evidence="4">The sequence shown here is derived from an EMBL/GenBank/DDBJ whole genome shotgun (WGS) entry which is preliminary data.</text>
</comment>
<organism evidence="4 5">
    <name type="scientific">Cercophora newfieldiana</name>
    <dbReference type="NCBI Taxonomy" id="92897"/>
    <lineage>
        <taxon>Eukaryota</taxon>
        <taxon>Fungi</taxon>
        <taxon>Dikarya</taxon>
        <taxon>Ascomycota</taxon>
        <taxon>Pezizomycotina</taxon>
        <taxon>Sordariomycetes</taxon>
        <taxon>Sordariomycetidae</taxon>
        <taxon>Sordariales</taxon>
        <taxon>Lasiosphaeriaceae</taxon>
        <taxon>Cercophora</taxon>
    </lineage>
</organism>
<evidence type="ECO:0008006" key="6">
    <source>
        <dbReference type="Google" id="ProtNLM"/>
    </source>
</evidence>
<dbReference type="InterPro" id="IPR036291">
    <property type="entry name" value="NAD(P)-bd_dom_sf"/>
</dbReference>
<dbReference type="Gene3D" id="3.40.50.720">
    <property type="entry name" value="NAD(P)-binding Rossmann-like Domain"/>
    <property type="match status" value="1"/>
</dbReference>
<reference evidence="4" key="1">
    <citation type="submission" date="2023-06" db="EMBL/GenBank/DDBJ databases">
        <title>Genome-scale phylogeny and comparative genomics of the fungal order Sordariales.</title>
        <authorList>
            <consortium name="Lawrence Berkeley National Laboratory"/>
            <person name="Hensen N."/>
            <person name="Bonometti L."/>
            <person name="Westerberg I."/>
            <person name="Brannstrom I.O."/>
            <person name="Guillou S."/>
            <person name="Cros-Aarteil S."/>
            <person name="Calhoun S."/>
            <person name="Haridas S."/>
            <person name="Kuo A."/>
            <person name="Mondo S."/>
            <person name="Pangilinan J."/>
            <person name="Riley R."/>
            <person name="Labutti K."/>
            <person name="Andreopoulos B."/>
            <person name="Lipzen A."/>
            <person name="Chen C."/>
            <person name="Yanf M."/>
            <person name="Daum C."/>
            <person name="Ng V."/>
            <person name="Clum A."/>
            <person name="Steindorff A."/>
            <person name="Ohm R."/>
            <person name="Martin F."/>
            <person name="Silar P."/>
            <person name="Natvig D."/>
            <person name="Lalanne C."/>
            <person name="Gautier V."/>
            <person name="Ament-Velasquez S.L."/>
            <person name="Kruys A."/>
            <person name="Hutchinson M.I."/>
            <person name="Powell A.J."/>
            <person name="Barry K."/>
            <person name="Miller A.N."/>
            <person name="Grigoriev I.V."/>
            <person name="Debuchy R."/>
            <person name="Gladieux P."/>
            <person name="Thoren M.H."/>
            <person name="Johannesson H."/>
        </authorList>
    </citation>
    <scope>NUCLEOTIDE SEQUENCE</scope>
    <source>
        <strain evidence="4">SMH2532-1</strain>
    </source>
</reference>
<dbReference type="Proteomes" id="UP001174936">
    <property type="component" value="Unassembled WGS sequence"/>
</dbReference>
<protein>
    <recommendedName>
        <fullName evidence="6">NmrA-like domain-containing protein</fullName>
    </recommendedName>
</protein>
<dbReference type="EMBL" id="JAULSV010000006">
    <property type="protein sequence ID" value="KAK0641798.1"/>
    <property type="molecule type" value="Genomic_DNA"/>
</dbReference>
<dbReference type="PANTHER" id="PTHR47706:SF4">
    <property type="entry name" value="NMRA-LIKE DOMAIN-CONTAINING PROTEIN"/>
    <property type="match status" value="1"/>
</dbReference>
<keyword evidence="3" id="KW-0560">Oxidoreductase</keyword>
<sequence length="296" mass="32955">MVNIAIAGGSSQPPSPFPYPPIVTWFQTDYSPSALTTALTSHTIHTVLSFTDARHDPHGASQIALIKSCLGARVRRFAPAEWSVSHTPAALDDGKAPIRAYLQEINTPVTQLEYCLFQPGLFMNYLAAPNPTGARYIRQLQTWFDLGNRRAIVIEGEEDTARISWTTVQDLAGVVARAVEYEGVWPTVGGMCGGELTARELIELGERIRGGKFEVTRLKRGDVERGEIRSDWVPILEHPSIPEEMREVFSRAYVQHALLEGMHGGFSVGDEWNRIFPDYKFTSPEEFLKAAWDGKP</sequence>
<evidence type="ECO:0000256" key="1">
    <source>
        <dbReference type="ARBA" id="ARBA00005725"/>
    </source>
</evidence>
<evidence type="ECO:0000313" key="5">
    <source>
        <dbReference type="Proteomes" id="UP001174936"/>
    </source>
</evidence>
<keyword evidence="2" id="KW-0521">NADP</keyword>
<evidence type="ECO:0000256" key="3">
    <source>
        <dbReference type="ARBA" id="ARBA00023002"/>
    </source>
</evidence>
<name>A0AA40CLF5_9PEZI</name>
<dbReference type="AlphaFoldDB" id="A0AA40CLF5"/>
<accession>A0AA40CLF5</accession>
<dbReference type="InterPro" id="IPR051609">
    <property type="entry name" value="NmrA/Isoflavone_reductase-like"/>
</dbReference>
<gene>
    <name evidence="4" type="ORF">B0T16DRAFT_431477</name>
</gene>
<dbReference type="PANTHER" id="PTHR47706">
    <property type="entry name" value="NMRA-LIKE FAMILY PROTEIN"/>
    <property type="match status" value="1"/>
</dbReference>
<proteinExistence type="inferred from homology"/>
<dbReference type="SUPFAM" id="SSF51735">
    <property type="entry name" value="NAD(P)-binding Rossmann-fold domains"/>
    <property type="match status" value="1"/>
</dbReference>